<dbReference type="Proteomes" id="UP001222325">
    <property type="component" value="Unassembled WGS sequence"/>
</dbReference>
<gene>
    <name evidence="1" type="ORF">B0H15DRAFT_866224</name>
</gene>
<reference evidence="1" key="1">
    <citation type="submission" date="2023-03" db="EMBL/GenBank/DDBJ databases">
        <title>Massive genome expansion in bonnet fungi (Mycena s.s.) driven by repeated elements and novel gene families across ecological guilds.</title>
        <authorList>
            <consortium name="Lawrence Berkeley National Laboratory"/>
            <person name="Harder C.B."/>
            <person name="Miyauchi S."/>
            <person name="Viragh M."/>
            <person name="Kuo A."/>
            <person name="Thoen E."/>
            <person name="Andreopoulos B."/>
            <person name="Lu D."/>
            <person name="Skrede I."/>
            <person name="Drula E."/>
            <person name="Henrissat B."/>
            <person name="Morin E."/>
            <person name="Kohler A."/>
            <person name="Barry K."/>
            <person name="LaButti K."/>
            <person name="Morin E."/>
            <person name="Salamov A."/>
            <person name="Lipzen A."/>
            <person name="Mereny Z."/>
            <person name="Hegedus B."/>
            <person name="Baldrian P."/>
            <person name="Stursova M."/>
            <person name="Weitz H."/>
            <person name="Taylor A."/>
            <person name="Grigoriev I.V."/>
            <person name="Nagy L.G."/>
            <person name="Martin F."/>
            <person name="Kauserud H."/>
        </authorList>
    </citation>
    <scope>NUCLEOTIDE SEQUENCE</scope>
    <source>
        <strain evidence="1">CBHHK173m</strain>
    </source>
</reference>
<organism evidence="1 2">
    <name type="scientific">Mycena belliarum</name>
    <dbReference type="NCBI Taxonomy" id="1033014"/>
    <lineage>
        <taxon>Eukaryota</taxon>
        <taxon>Fungi</taxon>
        <taxon>Dikarya</taxon>
        <taxon>Basidiomycota</taxon>
        <taxon>Agaricomycotina</taxon>
        <taxon>Agaricomycetes</taxon>
        <taxon>Agaricomycetidae</taxon>
        <taxon>Agaricales</taxon>
        <taxon>Marasmiineae</taxon>
        <taxon>Mycenaceae</taxon>
        <taxon>Mycena</taxon>
    </lineage>
</organism>
<evidence type="ECO:0000313" key="1">
    <source>
        <dbReference type="EMBL" id="KAJ7075656.1"/>
    </source>
</evidence>
<dbReference type="EMBL" id="JARJCN010000091">
    <property type="protein sequence ID" value="KAJ7075656.1"/>
    <property type="molecule type" value="Genomic_DNA"/>
</dbReference>
<keyword evidence="2" id="KW-1185">Reference proteome</keyword>
<sequence>MRERFRHLVDGVLVSKLNEFSVIGSRFAVYKASHEITPPNIARHRRIVNDTAPAARWAHDLLDRWTLGSARRSSSSLRSCSLSGICVMPSDSQAYTRP</sequence>
<accession>A0AAD6TUI3</accession>
<evidence type="ECO:0000313" key="2">
    <source>
        <dbReference type="Proteomes" id="UP001222325"/>
    </source>
</evidence>
<proteinExistence type="predicted"/>
<comment type="caution">
    <text evidence="1">The sequence shown here is derived from an EMBL/GenBank/DDBJ whole genome shotgun (WGS) entry which is preliminary data.</text>
</comment>
<name>A0AAD6TUI3_9AGAR</name>
<dbReference type="AlphaFoldDB" id="A0AAD6TUI3"/>
<protein>
    <submittedName>
        <fullName evidence="1">Uncharacterized protein</fullName>
    </submittedName>
</protein>